<evidence type="ECO:0000313" key="1">
    <source>
        <dbReference type="EMBL" id="MCJ2542612.1"/>
    </source>
</evidence>
<organism evidence="1 2">
    <name type="scientific">Thermostichus vulcanus str. 'Rupite'</name>
    <dbReference type="NCBI Taxonomy" id="2813851"/>
    <lineage>
        <taxon>Bacteria</taxon>
        <taxon>Bacillati</taxon>
        <taxon>Cyanobacteriota</taxon>
        <taxon>Cyanophyceae</taxon>
        <taxon>Thermostichales</taxon>
        <taxon>Thermostichaceae</taxon>
        <taxon>Thermostichus</taxon>
    </lineage>
</organism>
<proteinExistence type="predicted"/>
<protein>
    <recommendedName>
        <fullName evidence="3">F420-0:Gamma-glutamyl ligase</fullName>
    </recommendedName>
</protein>
<evidence type="ECO:0008006" key="3">
    <source>
        <dbReference type="Google" id="ProtNLM"/>
    </source>
</evidence>
<dbReference type="Gene3D" id="3.30.1330.100">
    <property type="entry name" value="CofE-like"/>
    <property type="match status" value="1"/>
</dbReference>
<dbReference type="Proteomes" id="UP000830835">
    <property type="component" value="Unassembled WGS sequence"/>
</dbReference>
<evidence type="ECO:0000313" key="2">
    <source>
        <dbReference type="Proteomes" id="UP000830835"/>
    </source>
</evidence>
<reference evidence="1" key="1">
    <citation type="submission" date="2021-02" db="EMBL/GenBank/DDBJ databases">
        <title>The CRISPR/cas machinery reduction and long-range gene transfer in the hot spring cyanobacterium Synechococcus.</title>
        <authorList>
            <person name="Dvorak P."/>
            <person name="Jahodarova E."/>
            <person name="Hasler P."/>
            <person name="Poulickova A."/>
        </authorList>
    </citation>
    <scope>NUCLEOTIDE SEQUENCE</scope>
    <source>
        <strain evidence="1">Rupite</strain>
    </source>
</reference>
<dbReference type="SUPFAM" id="SSF144010">
    <property type="entry name" value="CofE-like"/>
    <property type="match status" value="1"/>
</dbReference>
<sequence>MAAGILLAGGTLLYWLNTRPADQLWVEPQSWTLTRETPQQWRIQTEFVARNLNPLLEVTLAQVTPRLHLLSAGSLEQIHSLIRLRSRHEDLPPRQDNYWQAYILSPASQTGLEVEIQLTGDGLSDLRSAWLELDYIQYGRQQRTLKTSHLILPLQEVDPLPELNWQQQEHLSWAPIPTHLLTPKDEWPAVIERYIRPHAQPGDIIAISETAAAIVQGNFRHPLQVKPGFLARTLCYFFPSKTSLSSCYGLQTLIDCSGPWRVLWAFFIGSLAKLLRIPGVFYALAGEQAALIDDVTGTLPPYDQFIVLGPENPAQLVQQIQTQTGYEIAIVDANDLGEVKILAATSGVKGSLVEQALRKNPAGNSAEQTPVVLIRAQ</sequence>
<gene>
    <name evidence="1" type="ORF">JX360_06785</name>
</gene>
<name>A0ABT0C9Z7_THEVL</name>
<keyword evidence="2" id="KW-1185">Reference proteome</keyword>
<comment type="caution">
    <text evidence="1">The sequence shown here is derived from an EMBL/GenBank/DDBJ whole genome shotgun (WGS) entry which is preliminary data.</text>
</comment>
<dbReference type="EMBL" id="JAFIRA010000013">
    <property type="protein sequence ID" value="MCJ2542612.1"/>
    <property type="molecule type" value="Genomic_DNA"/>
</dbReference>
<accession>A0ABT0C9Z7</accession>